<evidence type="ECO:0000313" key="2">
    <source>
        <dbReference type="Proteomes" id="UP000199459"/>
    </source>
</evidence>
<dbReference type="EMBL" id="FOCP01000020">
    <property type="protein sequence ID" value="SEN47839.1"/>
    <property type="molecule type" value="Genomic_DNA"/>
</dbReference>
<protein>
    <submittedName>
        <fullName evidence="1">Uncharacterized protein</fullName>
    </submittedName>
</protein>
<evidence type="ECO:0000313" key="1">
    <source>
        <dbReference type="EMBL" id="SEN47839.1"/>
    </source>
</evidence>
<reference evidence="1 2" key="1">
    <citation type="submission" date="2016-10" db="EMBL/GenBank/DDBJ databases">
        <authorList>
            <person name="de Groot N.N."/>
        </authorList>
    </citation>
    <scope>NUCLEOTIDE SEQUENCE [LARGE SCALE GENOMIC DNA]</scope>
    <source>
        <strain evidence="1 2">Nm22</strain>
    </source>
</reference>
<gene>
    <name evidence="1" type="ORF">SAMN05216325_1202</name>
</gene>
<sequence length="45" mass="5297">MTAQSIAKEWRLFLIEKVFVRNYRIASNLDGTDMVQNPILEKFLP</sequence>
<dbReference type="STRING" id="917.SAMN05216326_10754"/>
<proteinExistence type="predicted"/>
<dbReference type="Proteomes" id="UP000199459">
    <property type="component" value="Unassembled WGS sequence"/>
</dbReference>
<dbReference type="AlphaFoldDB" id="A0A1H8GVN9"/>
<organism evidence="1 2">
    <name type="scientific">Nitrosomonas marina</name>
    <dbReference type="NCBI Taxonomy" id="917"/>
    <lineage>
        <taxon>Bacteria</taxon>
        <taxon>Pseudomonadati</taxon>
        <taxon>Pseudomonadota</taxon>
        <taxon>Betaproteobacteria</taxon>
        <taxon>Nitrosomonadales</taxon>
        <taxon>Nitrosomonadaceae</taxon>
        <taxon>Nitrosomonas</taxon>
    </lineage>
</organism>
<accession>A0A1H8GVN9</accession>
<name>A0A1H8GVN9_9PROT</name>